<keyword evidence="3" id="KW-1185">Reference proteome</keyword>
<gene>
    <name evidence="2" type="ORF">HMPREF1871_00030</name>
</gene>
<feature type="transmembrane region" description="Helical" evidence="1">
    <location>
        <begin position="170"/>
        <end position="190"/>
    </location>
</feature>
<feature type="transmembrane region" description="Helical" evidence="1">
    <location>
        <begin position="223"/>
        <end position="242"/>
    </location>
</feature>
<evidence type="ECO:0008006" key="4">
    <source>
        <dbReference type="Google" id="ProtNLM"/>
    </source>
</evidence>
<keyword evidence="1" id="KW-0812">Transmembrane</keyword>
<dbReference type="RefSeq" id="WP_066128288.1">
    <property type="nucleotide sequence ID" value="NZ_KQ959854.1"/>
</dbReference>
<comment type="caution">
    <text evidence="2">The sequence shown here is derived from an EMBL/GenBank/DDBJ whole genome shotgun (WGS) entry which is preliminary data.</text>
</comment>
<reference evidence="2 3" key="1">
    <citation type="submission" date="2016-01" db="EMBL/GenBank/DDBJ databases">
        <authorList>
            <person name="Mitreva M."/>
            <person name="Pepin K.H."/>
            <person name="Mihindukulasuriya K.A."/>
            <person name="Fulton R."/>
            <person name="Fronick C."/>
            <person name="O'Laughlin M."/>
            <person name="Miner T."/>
            <person name="Herter B."/>
            <person name="Rosa B.A."/>
            <person name="Cordes M."/>
            <person name="Tomlinson C."/>
            <person name="Wollam A."/>
            <person name="Palsikar V.B."/>
            <person name="Mardis E.R."/>
            <person name="Wilson R.K."/>
        </authorList>
    </citation>
    <scope>NUCLEOTIDE SEQUENCE [LARGE SCALE GENOMIC DNA]</scope>
    <source>
        <strain evidence="2 3">KA00071</strain>
    </source>
</reference>
<keyword evidence="1" id="KW-1133">Transmembrane helix</keyword>
<protein>
    <recommendedName>
        <fullName evidence="4">ABC-2 family transporter protein</fullName>
    </recommendedName>
</protein>
<feature type="transmembrane region" description="Helical" evidence="1">
    <location>
        <begin position="16"/>
        <end position="35"/>
    </location>
</feature>
<keyword evidence="1" id="KW-0472">Membrane</keyword>
<accession>A0ABR5TNG9</accession>
<evidence type="ECO:0000256" key="1">
    <source>
        <dbReference type="SAM" id="Phobius"/>
    </source>
</evidence>
<sequence length="248" mass="29673">MLELEFLKLLKRKWNYFLFLAVLFLFLIISYKYSFFINYLNITFDEFYYGILFRLIFLIFSVVLAINIIVSYRDDYKCKFSKFIIYSKTKIFSNLLSKILVNLINVIVLYLIVLIILFFYFYYVGETDFFSVIKDITILYNVFLSITLFLFISVVVIFILTIFNNTNLAISLSLLFFIGSKYLTLFLISINEQFYFIKYSFLNILNLAFDSFFNATNYNIMKIISFLGYNSLILFLISIFILKVKNYK</sequence>
<name>A0ABR5TNG9_9BACL</name>
<evidence type="ECO:0000313" key="3">
    <source>
        <dbReference type="Proteomes" id="UP000070467"/>
    </source>
</evidence>
<organism evidence="2 3">
    <name type="scientific">Gemelliphila asaccharolytica</name>
    <dbReference type="NCBI Taxonomy" id="502393"/>
    <lineage>
        <taxon>Bacteria</taxon>
        <taxon>Bacillati</taxon>
        <taxon>Bacillota</taxon>
        <taxon>Bacilli</taxon>
        <taxon>Bacillales</taxon>
        <taxon>Gemellaceae</taxon>
        <taxon>Gemelliphila</taxon>
    </lineage>
</organism>
<proteinExistence type="predicted"/>
<dbReference type="EMBL" id="LSDB01000001">
    <property type="protein sequence ID" value="KXB58963.1"/>
    <property type="molecule type" value="Genomic_DNA"/>
</dbReference>
<evidence type="ECO:0000313" key="2">
    <source>
        <dbReference type="EMBL" id="KXB58963.1"/>
    </source>
</evidence>
<feature type="transmembrane region" description="Helical" evidence="1">
    <location>
        <begin position="138"/>
        <end position="163"/>
    </location>
</feature>
<feature type="transmembrane region" description="Helical" evidence="1">
    <location>
        <begin position="47"/>
        <end position="72"/>
    </location>
</feature>
<dbReference type="Proteomes" id="UP000070467">
    <property type="component" value="Unassembled WGS sequence"/>
</dbReference>
<feature type="transmembrane region" description="Helical" evidence="1">
    <location>
        <begin position="99"/>
        <end position="123"/>
    </location>
</feature>